<name>A0A1J7BAM6_9ACTN</name>
<dbReference type="Pfam" id="PF19609">
    <property type="entry name" value="DUF6114"/>
    <property type="match status" value="1"/>
</dbReference>
<reference evidence="3 4" key="1">
    <citation type="submission" date="2016-10" db="EMBL/GenBank/DDBJ databases">
        <title>Genome sequence of Streptomyces gilvigriseus MUSC 26.</title>
        <authorList>
            <person name="Lee L.-H."/>
            <person name="Ser H.-L."/>
        </authorList>
    </citation>
    <scope>NUCLEOTIDE SEQUENCE [LARGE SCALE GENOMIC DNA]</scope>
    <source>
        <strain evidence="3 4">MUSC 26</strain>
    </source>
</reference>
<evidence type="ECO:0008006" key="5">
    <source>
        <dbReference type="Google" id="ProtNLM"/>
    </source>
</evidence>
<dbReference type="EMBL" id="MLCF01000137">
    <property type="protein sequence ID" value="OIV35670.1"/>
    <property type="molecule type" value="Genomic_DNA"/>
</dbReference>
<dbReference type="InterPro" id="IPR046096">
    <property type="entry name" value="DUF6114"/>
</dbReference>
<keyword evidence="4" id="KW-1185">Reference proteome</keyword>
<comment type="caution">
    <text evidence="3">The sequence shown here is derived from an EMBL/GenBank/DDBJ whole genome shotgun (WGS) entry which is preliminary data.</text>
</comment>
<feature type="compositionally biased region" description="Polar residues" evidence="1">
    <location>
        <begin position="139"/>
        <end position="150"/>
    </location>
</feature>
<feature type="transmembrane region" description="Helical" evidence="2">
    <location>
        <begin position="47"/>
        <end position="71"/>
    </location>
</feature>
<keyword evidence="2" id="KW-1133">Transmembrane helix</keyword>
<gene>
    <name evidence="3" type="ORF">BIV57_20345</name>
</gene>
<accession>A0A1J7BAM6</accession>
<evidence type="ECO:0000256" key="1">
    <source>
        <dbReference type="SAM" id="MobiDB-lite"/>
    </source>
</evidence>
<dbReference type="STRING" id="1428644.BIV57_20345"/>
<proteinExistence type="predicted"/>
<evidence type="ECO:0000256" key="2">
    <source>
        <dbReference type="SAM" id="Phobius"/>
    </source>
</evidence>
<evidence type="ECO:0000313" key="4">
    <source>
        <dbReference type="Proteomes" id="UP000243342"/>
    </source>
</evidence>
<feature type="transmembrane region" description="Helical" evidence="2">
    <location>
        <begin position="21"/>
        <end position="41"/>
    </location>
</feature>
<protein>
    <recommendedName>
        <fullName evidence="5">Integral membrane protein</fullName>
    </recommendedName>
</protein>
<dbReference type="AlphaFoldDB" id="A0A1J7BAM6"/>
<feature type="transmembrane region" description="Helical" evidence="2">
    <location>
        <begin position="78"/>
        <end position="97"/>
    </location>
</feature>
<organism evidence="3 4">
    <name type="scientific">Mangrovactinospora gilvigrisea</name>
    <dbReference type="NCBI Taxonomy" id="1428644"/>
    <lineage>
        <taxon>Bacteria</taxon>
        <taxon>Bacillati</taxon>
        <taxon>Actinomycetota</taxon>
        <taxon>Actinomycetes</taxon>
        <taxon>Kitasatosporales</taxon>
        <taxon>Streptomycetaceae</taxon>
        <taxon>Mangrovactinospora</taxon>
    </lineage>
</organism>
<keyword evidence="2" id="KW-0812">Transmembrane</keyword>
<keyword evidence="2" id="KW-0472">Membrane</keyword>
<sequence>MGPALGRWRRGFRAWRSGRPFWAGLLILLAGGPILYFPYAHIQLGSLTVAMSTVSGAGSLVIGLLLIVLGITVWFQPLVRVFVGVATIILSLVALVISNFGGFGLGLILGLLGGALAIAWTFDKAAPEPAAPAPASDSGPESTTVGPGSE</sequence>
<evidence type="ECO:0000313" key="3">
    <source>
        <dbReference type="EMBL" id="OIV35670.1"/>
    </source>
</evidence>
<dbReference type="Proteomes" id="UP000243342">
    <property type="component" value="Unassembled WGS sequence"/>
</dbReference>
<feature type="region of interest" description="Disordered" evidence="1">
    <location>
        <begin position="127"/>
        <end position="150"/>
    </location>
</feature>